<dbReference type="Gene3D" id="2.40.37.10">
    <property type="entry name" value="Lyase, Ornithine Decarboxylase, Chain A, domain 1"/>
    <property type="match status" value="1"/>
</dbReference>
<dbReference type="GO" id="GO:0045312">
    <property type="term" value="P:nor-spermidine biosynthetic process"/>
    <property type="evidence" value="ECO:0007669"/>
    <property type="project" value="InterPro"/>
</dbReference>
<dbReference type="NCBIfam" id="TIGR01047">
    <property type="entry name" value="nspC"/>
    <property type="match status" value="1"/>
</dbReference>
<dbReference type="Gene3D" id="3.20.20.10">
    <property type="entry name" value="Alanine racemase"/>
    <property type="match status" value="1"/>
</dbReference>
<accession>A0A842HLQ3</accession>
<dbReference type="GO" id="GO:0008295">
    <property type="term" value="P:spermidine biosynthetic process"/>
    <property type="evidence" value="ECO:0007669"/>
    <property type="project" value="UniProtKB-KW"/>
</dbReference>
<feature type="binding site" evidence="11">
    <location>
        <position position="282"/>
    </location>
    <ligand>
        <name>substrate</name>
    </ligand>
</feature>
<organism evidence="13 14">
    <name type="scientific">Ruficoccus amylovorans</name>
    <dbReference type="NCBI Taxonomy" id="1804625"/>
    <lineage>
        <taxon>Bacteria</taxon>
        <taxon>Pseudomonadati</taxon>
        <taxon>Verrucomicrobiota</taxon>
        <taxon>Opitutia</taxon>
        <taxon>Puniceicoccales</taxon>
        <taxon>Cerasicoccaceae</taxon>
        <taxon>Ruficoccus</taxon>
    </lineage>
</organism>
<dbReference type="Pfam" id="PF00278">
    <property type="entry name" value="Orn_DAP_Arg_deC"/>
    <property type="match status" value="1"/>
</dbReference>
<evidence type="ECO:0000256" key="7">
    <source>
        <dbReference type="ARBA" id="ARBA00023239"/>
    </source>
</evidence>
<dbReference type="SUPFAM" id="SSF51419">
    <property type="entry name" value="PLP-binding barrel"/>
    <property type="match status" value="1"/>
</dbReference>
<protein>
    <recommendedName>
        <fullName evidence="3">Carboxynorspermidine/carboxyspermidine decarboxylase</fullName>
        <ecNumber evidence="2">4.1.1.96</ecNumber>
    </recommendedName>
</protein>
<dbReference type="Proteomes" id="UP000546464">
    <property type="component" value="Unassembled WGS sequence"/>
</dbReference>
<comment type="cofactor">
    <cofactor evidence="1">
        <name>pyridoxal 5'-phosphate</name>
        <dbReference type="ChEBI" id="CHEBI:597326"/>
    </cofactor>
</comment>
<keyword evidence="14" id="KW-1185">Reference proteome</keyword>
<evidence type="ECO:0000256" key="2">
    <source>
        <dbReference type="ARBA" id="ARBA00012259"/>
    </source>
</evidence>
<keyword evidence="6" id="KW-0745">Spermidine biosynthesis</keyword>
<comment type="catalytic activity">
    <reaction evidence="10">
        <text>carboxynorspermidine + H(+) = norspermidine + CO2</text>
        <dbReference type="Rhea" id="RHEA:34099"/>
        <dbReference type="ChEBI" id="CHEBI:15378"/>
        <dbReference type="ChEBI" id="CHEBI:16526"/>
        <dbReference type="ChEBI" id="CHEBI:57920"/>
        <dbReference type="ChEBI" id="CHEBI:65070"/>
        <dbReference type="EC" id="4.1.1.96"/>
    </reaction>
</comment>
<dbReference type="GO" id="GO:0009089">
    <property type="term" value="P:lysine biosynthetic process via diaminopimelate"/>
    <property type="evidence" value="ECO:0007669"/>
    <property type="project" value="TreeGrafter"/>
</dbReference>
<dbReference type="FunFam" id="3.20.20.10:FF:000012">
    <property type="entry name" value="Carboxynorspermidine/carboxyspermidine decarboxylase"/>
    <property type="match status" value="1"/>
</dbReference>
<dbReference type="CDD" id="cd06829">
    <property type="entry name" value="PLPDE_III_CANSDC"/>
    <property type="match status" value="1"/>
</dbReference>
<gene>
    <name evidence="13" type="primary">nspC</name>
    <name evidence="13" type="ORF">H5P28_17425</name>
</gene>
<dbReference type="InterPro" id="IPR009006">
    <property type="entry name" value="Ala_racemase/Decarboxylase_C"/>
</dbReference>
<comment type="catalytic activity">
    <reaction evidence="9">
        <text>carboxyspermidine + H(+) = spermidine + CO2</text>
        <dbReference type="Rhea" id="RHEA:34095"/>
        <dbReference type="ChEBI" id="CHEBI:15378"/>
        <dbReference type="ChEBI" id="CHEBI:16526"/>
        <dbReference type="ChEBI" id="CHEBI:57834"/>
        <dbReference type="ChEBI" id="CHEBI:65072"/>
        <dbReference type="EC" id="4.1.1.96"/>
    </reaction>
</comment>
<dbReference type="EMBL" id="JACHVB010000060">
    <property type="protein sequence ID" value="MBC2596051.1"/>
    <property type="molecule type" value="Genomic_DNA"/>
</dbReference>
<feature type="binding site" evidence="11">
    <location>
        <position position="246"/>
    </location>
    <ligand>
        <name>substrate</name>
    </ligand>
</feature>
<dbReference type="PANTHER" id="PTHR43727">
    <property type="entry name" value="DIAMINOPIMELATE DECARBOXYLASE"/>
    <property type="match status" value="1"/>
</dbReference>
<dbReference type="AlphaFoldDB" id="A0A842HLQ3"/>
<evidence type="ECO:0000256" key="1">
    <source>
        <dbReference type="ARBA" id="ARBA00001933"/>
    </source>
</evidence>
<dbReference type="GO" id="GO:0008836">
    <property type="term" value="F:diaminopimelate decarboxylase activity"/>
    <property type="evidence" value="ECO:0007669"/>
    <property type="project" value="TreeGrafter"/>
</dbReference>
<evidence type="ECO:0000313" key="13">
    <source>
        <dbReference type="EMBL" id="MBC2596051.1"/>
    </source>
</evidence>
<dbReference type="InterPro" id="IPR029066">
    <property type="entry name" value="PLP-binding_barrel"/>
</dbReference>
<evidence type="ECO:0000256" key="5">
    <source>
        <dbReference type="ARBA" id="ARBA00022898"/>
    </source>
</evidence>
<dbReference type="InterPro" id="IPR022643">
    <property type="entry name" value="De-COase2_C"/>
</dbReference>
<keyword evidence="4" id="KW-0210">Decarboxylase</keyword>
<sequence length="383" mass="42130">MRHFTHFDPSRVPSPSYVVDLRALEKNCQLLGEVQRRTGCKILLALKGYAAFSTFDVIRPYLAGITASGLHEALLGQEFFGGEIHAYSPAFKEAEVEHLARFAHSLSFNSLGQWRRMRPLIEAAKNPPSCGLRVNPEYAEVEVEIYNPCAQGSRLGITAAALEGEDLTGLEGLHFHTMCEQNADVLARTLPHFEEKFGHLIPRMKWVNFGGGHHITRADYDVDLLCRLVSDFHDKYGVQVYLEPGEAIALGTGVLVATVVDIVDNAGPVAILDTSATCHMPDTLEMPYRAEIVGAGLPGEHPHTYRLGGPSCLAGDIIGSYSFAEPLQPGQRLVFLDMAHYTMVKNTTFNGVPLPAICTWSPDSDKITVAKTFGYADYRNRLS</sequence>
<evidence type="ECO:0000256" key="11">
    <source>
        <dbReference type="PIRSR" id="PIRSR038941-1"/>
    </source>
</evidence>
<evidence type="ECO:0000256" key="4">
    <source>
        <dbReference type="ARBA" id="ARBA00022793"/>
    </source>
</evidence>
<evidence type="ECO:0000256" key="6">
    <source>
        <dbReference type="ARBA" id="ARBA00023066"/>
    </source>
</evidence>
<reference evidence="13 14" key="1">
    <citation type="submission" date="2020-07" db="EMBL/GenBank/DDBJ databases">
        <authorList>
            <person name="Feng X."/>
        </authorList>
    </citation>
    <scope>NUCLEOTIDE SEQUENCE [LARGE SCALE GENOMIC DNA]</scope>
    <source>
        <strain evidence="13 14">JCM31066</strain>
    </source>
</reference>
<dbReference type="PIRSF" id="PIRSF038941">
    <property type="entry name" value="NspC"/>
    <property type="match status" value="1"/>
</dbReference>
<dbReference type="SUPFAM" id="SSF50621">
    <property type="entry name" value="Alanine racemase C-terminal domain-like"/>
    <property type="match status" value="1"/>
</dbReference>
<evidence type="ECO:0000256" key="3">
    <source>
        <dbReference type="ARBA" id="ARBA00013633"/>
    </source>
</evidence>
<keyword evidence="7 13" id="KW-0456">Lyase</keyword>
<comment type="caution">
    <text evidence="13">The sequence shown here is derived from an EMBL/GenBank/DDBJ whole genome shotgun (WGS) entry which is preliminary data.</text>
</comment>
<evidence type="ECO:0000313" key="14">
    <source>
        <dbReference type="Proteomes" id="UP000546464"/>
    </source>
</evidence>
<dbReference type="InterPro" id="IPR005730">
    <property type="entry name" value="Nsp_de-COase"/>
</dbReference>
<evidence type="ECO:0000256" key="8">
    <source>
        <dbReference type="ARBA" id="ARBA00025802"/>
    </source>
</evidence>
<dbReference type="EC" id="4.1.1.96" evidence="2"/>
<comment type="similarity">
    <text evidence="8">Belongs to the Orn/Lys/Arg decarboxylase class-II family. NspC subfamily.</text>
</comment>
<name>A0A842HLQ3_9BACT</name>
<dbReference type="PANTHER" id="PTHR43727:SF1">
    <property type="entry name" value="CARBOXYNORSPERMIDINE_CARBOXYSPERMIDINE DECARBOXYLASE"/>
    <property type="match status" value="1"/>
</dbReference>
<proteinExistence type="inferred from homology"/>
<evidence type="ECO:0000256" key="9">
    <source>
        <dbReference type="ARBA" id="ARBA00047351"/>
    </source>
</evidence>
<feature type="domain" description="Orn/DAP/Arg decarboxylase 2 C-terminal" evidence="12">
    <location>
        <begin position="147"/>
        <end position="338"/>
    </location>
</feature>
<dbReference type="RefSeq" id="WP_185676967.1">
    <property type="nucleotide sequence ID" value="NZ_JACHVB010000060.1"/>
</dbReference>
<evidence type="ECO:0000259" key="12">
    <source>
        <dbReference type="Pfam" id="PF00278"/>
    </source>
</evidence>
<keyword evidence="5" id="KW-0663">Pyridoxal phosphate</keyword>
<evidence type="ECO:0000256" key="10">
    <source>
        <dbReference type="ARBA" id="ARBA00047389"/>
    </source>
</evidence>